<reference evidence="4 5" key="1">
    <citation type="journal article" date="2020" name="Curr. Microbiol.">
        <title>Tepidiphilus baoligensis sp. nov., a Novel Bacterium of the Family Hydrogenophilaceae Isolated from an Oil Reservoir.</title>
        <authorList>
            <person name="Zhang X."/>
            <person name="Wang G."/>
            <person name="Ma X."/>
            <person name="Yu J."/>
            <person name="You J."/>
            <person name="Xue Y."/>
            <person name="Ma Y."/>
        </authorList>
    </citation>
    <scope>NUCLEOTIDE SEQUENCE [LARGE SCALE GENOMIC DNA]</scope>
    <source>
        <strain evidence="4 5">B18-69</strain>
    </source>
</reference>
<feature type="transmembrane region" description="Helical" evidence="2">
    <location>
        <begin position="21"/>
        <end position="46"/>
    </location>
</feature>
<dbReference type="PANTHER" id="PTHR33446">
    <property type="entry name" value="PROTEIN TONB-RELATED"/>
    <property type="match status" value="1"/>
</dbReference>
<dbReference type="Pfam" id="PF03544">
    <property type="entry name" value="TonB_C"/>
    <property type="match status" value="1"/>
</dbReference>
<evidence type="ECO:0000256" key="1">
    <source>
        <dbReference type="SAM" id="MobiDB-lite"/>
    </source>
</evidence>
<sequence length="292" mass="30064">MREDSFGGKRRRAAGQWRFVLAAWVATFALHVLAYGLLALGFSSAWPPREPPPFAVSLIGPFTEEPTGVAGGEPVSGEQGRETAAAESPVQEPRRPPPAEPLAAVRSVEAPRARATAARPEQVPSPRIHAPRPEKQPAAALAGEEGEVSVQDPLEGDGAGGGGEIAGAKGEGAPTPPAGAMSGSSVGGGRKGKGDGEAGGGAPWAERLRAWLEAHKVYPPKARRLGVEGTVWVRLSCSDGKALVRLERSSGSPWLDDAALALVREGLAALEGDAAVCAHGELTVPIGYRLVG</sequence>
<keyword evidence="5" id="KW-1185">Reference proteome</keyword>
<dbReference type="Gene3D" id="3.30.1150.10">
    <property type="match status" value="1"/>
</dbReference>
<keyword evidence="2" id="KW-1133">Transmembrane helix</keyword>
<dbReference type="RefSeq" id="WP_169114625.1">
    <property type="nucleotide sequence ID" value="NZ_JAAAUB010000001.1"/>
</dbReference>
<gene>
    <name evidence="4" type="ORF">GV368_00720</name>
</gene>
<dbReference type="Proteomes" id="UP000669605">
    <property type="component" value="Unassembled WGS sequence"/>
</dbReference>
<dbReference type="SUPFAM" id="SSF74653">
    <property type="entry name" value="TolA/TonB C-terminal domain"/>
    <property type="match status" value="1"/>
</dbReference>
<protein>
    <recommendedName>
        <fullName evidence="3">TonB C-terminal domain-containing protein</fullName>
    </recommendedName>
</protein>
<evidence type="ECO:0000313" key="5">
    <source>
        <dbReference type="Proteomes" id="UP000669605"/>
    </source>
</evidence>
<feature type="region of interest" description="Disordered" evidence="1">
    <location>
        <begin position="65"/>
        <end position="201"/>
    </location>
</feature>
<comment type="caution">
    <text evidence="4">The sequence shown here is derived from an EMBL/GenBank/DDBJ whole genome shotgun (WGS) entry which is preliminary data.</text>
</comment>
<accession>A0ABX1QKF0</accession>
<dbReference type="PROSITE" id="PS52015">
    <property type="entry name" value="TONB_CTD"/>
    <property type="match status" value="1"/>
</dbReference>
<name>A0ABX1QKF0_9PROT</name>
<dbReference type="EMBL" id="JAAAUB010000001">
    <property type="protein sequence ID" value="NMH15654.1"/>
    <property type="molecule type" value="Genomic_DNA"/>
</dbReference>
<evidence type="ECO:0000313" key="4">
    <source>
        <dbReference type="EMBL" id="NMH15654.1"/>
    </source>
</evidence>
<dbReference type="InterPro" id="IPR037682">
    <property type="entry name" value="TonB_C"/>
</dbReference>
<dbReference type="InterPro" id="IPR051045">
    <property type="entry name" value="TonB-dependent_transducer"/>
</dbReference>
<feature type="domain" description="TonB C-terminal" evidence="3">
    <location>
        <begin position="203"/>
        <end position="292"/>
    </location>
</feature>
<keyword evidence="2" id="KW-0812">Transmembrane</keyword>
<evidence type="ECO:0000259" key="3">
    <source>
        <dbReference type="PROSITE" id="PS52015"/>
    </source>
</evidence>
<organism evidence="4 5">
    <name type="scientific">Tepidiphilus baoligensis</name>
    <dbReference type="NCBI Taxonomy" id="2698687"/>
    <lineage>
        <taxon>Bacteria</taxon>
        <taxon>Pseudomonadati</taxon>
        <taxon>Pseudomonadota</taxon>
        <taxon>Hydrogenophilia</taxon>
        <taxon>Hydrogenophilales</taxon>
        <taxon>Hydrogenophilaceae</taxon>
        <taxon>Tepidiphilus</taxon>
    </lineage>
</organism>
<proteinExistence type="predicted"/>
<keyword evidence="2" id="KW-0472">Membrane</keyword>
<evidence type="ECO:0000256" key="2">
    <source>
        <dbReference type="SAM" id="Phobius"/>
    </source>
</evidence>